<feature type="region of interest" description="Disordered" evidence="1">
    <location>
        <begin position="97"/>
        <end position="137"/>
    </location>
</feature>
<evidence type="ECO:0000313" key="2">
    <source>
        <dbReference type="EMBL" id="CAF9906593.1"/>
    </source>
</evidence>
<name>A0A8H3I6E9_9LECA</name>
<gene>
    <name evidence="2" type="ORF">ALECFALPRED_002451</name>
</gene>
<dbReference type="Proteomes" id="UP000664203">
    <property type="component" value="Unassembled WGS sequence"/>
</dbReference>
<reference evidence="2" key="1">
    <citation type="submission" date="2021-03" db="EMBL/GenBank/DDBJ databases">
        <authorList>
            <person name="Tagirdzhanova G."/>
        </authorList>
    </citation>
    <scope>NUCLEOTIDE SEQUENCE</scope>
</reference>
<protein>
    <recommendedName>
        <fullName evidence="4">Kinesin light chain</fullName>
    </recommendedName>
</protein>
<sequence>MANLAVLDQKQGPWKETEAVGIEVLEQKQRILGQSYPDTLTSMNNLALTYSDQTRWKEAEDLQEKLLKLSQLGQDHPLTLNFMGNIAATYTNQQRWKEAEDHFRENPREKKKGDTRPRAPGHIDNHGQPSRDSTTISMDGRKRQRFYTCKSWRFRQKTLGTEHPDTLTCARNVAESLRKQGRFEEAERIHRQTLSSWENLHGKEHHNTLSSKEILAKDTTRSGQIRRGRTAASTSVRDEGIGAGRGASIYAVHYGLSTASPAPTRQVRRVRFNSSTSC</sequence>
<dbReference type="PANTHER" id="PTHR46082:SF6">
    <property type="entry name" value="AAA+ ATPASE DOMAIN-CONTAINING PROTEIN-RELATED"/>
    <property type="match status" value="1"/>
</dbReference>
<evidence type="ECO:0000313" key="3">
    <source>
        <dbReference type="Proteomes" id="UP000664203"/>
    </source>
</evidence>
<proteinExistence type="predicted"/>
<evidence type="ECO:0008006" key="4">
    <source>
        <dbReference type="Google" id="ProtNLM"/>
    </source>
</evidence>
<dbReference type="Pfam" id="PF13374">
    <property type="entry name" value="TPR_10"/>
    <property type="match status" value="2"/>
</dbReference>
<dbReference type="InterPro" id="IPR053137">
    <property type="entry name" value="NLR-like"/>
</dbReference>
<feature type="compositionally biased region" description="Basic and acidic residues" evidence="1">
    <location>
        <begin position="97"/>
        <end position="125"/>
    </location>
</feature>
<organism evidence="2 3">
    <name type="scientific">Alectoria fallacina</name>
    <dbReference type="NCBI Taxonomy" id="1903189"/>
    <lineage>
        <taxon>Eukaryota</taxon>
        <taxon>Fungi</taxon>
        <taxon>Dikarya</taxon>
        <taxon>Ascomycota</taxon>
        <taxon>Pezizomycotina</taxon>
        <taxon>Lecanoromycetes</taxon>
        <taxon>OSLEUM clade</taxon>
        <taxon>Lecanoromycetidae</taxon>
        <taxon>Lecanorales</taxon>
        <taxon>Lecanorineae</taxon>
        <taxon>Parmeliaceae</taxon>
        <taxon>Alectoria</taxon>
    </lineage>
</organism>
<accession>A0A8H3I6E9</accession>
<dbReference type="SUPFAM" id="SSF48452">
    <property type="entry name" value="TPR-like"/>
    <property type="match status" value="1"/>
</dbReference>
<dbReference type="InterPro" id="IPR011990">
    <property type="entry name" value="TPR-like_helical_dom_sf"/>
</dbReference>
<dbReference type="OrthoDB" id="626167at2759"/>
<keyword evidence="3" id="KW-1185">Reference proteome</keyword>
<feature type="compositionally biased region" description="Polar residues" evidence="1">
    <location>
        <begin position="127"/>
        <end position="137"/>
    </location>
</feature>
<dbReference type="AlphaFoldDB" id="A0A8H3I6E9"/>
<evidence type="ECO:0000256" key="1">
    <source>
        <dbReference type="SAM" id="MobiDB-lite"/>
    </source>
</evidence>
<dbReference type="EMBL" id="CAJPDR010000017">
    <property type="protein sequence ID" value="CAF9906593.1"/>
    <property type="molecule type" value="Genomic_DNA"/>
</dbReference>
<feature type="region of interest" description="Disordered" evidence="1">
    <location>
        <begin position="218"/>
        <end position="240"/>
    </location>
</feature>
<dbReference type="Pfam" id="PF13424">
    <property type="entry name" value="TPR_12"/>
    <property type="match status" value="1"/>
</dbReference>
<dbReference type="Gene3D" id="1.25.40.10">
    <property type="entry name" value="Tetratricopeptide repeat domain"/>
    <property type="match status" value="2"/>
</dbReference>
<comment type="caution">
    <text evidence="2">The sequence shown here is derived from an EMBL/GenBank/DDBJ whole genome shotgun (WGS) entry which is preliminary data.</text>
</comment>
<dbReference type="PANTHER" id="PTHR46082">
    <property type="entry name" value="ATP/GTP-BINDING PROTEIN-RELATED"/>
    <property type="match status" value="1"/>
</dbReference>